<dbReference type="OrthoDB" id="2143914at2759"/>
<evidence type="ECO:0000313" key="6">
    <source>
        <dbReference type="EMBL" id="GFS31109.1"/>
    </source>
</evidence>
<evidence type="ECO:0000256" key="1">
    <source>
        <dbReference type="ARBA" id="ARBA00004123"/>
    </source>
</evidence>
<sequence length="180" mass="19987">MVRAPCCEKMGLKKGPWTQEEDQILISYIQQHGHSNWRALPKQADGLPLQHDYQFPIQTPVSPQDSSSEHSSVTNLTAFPTNMVPKDEQMDVFETFSQIDESLLLDELSTEKSNSDSNVGSDFLGVTGELGFQLPSSQAITTTTCSMEHANESNLNIDDGVDFWYNLFIGAGSLPELPEF</sequence>
<dbReference type="InterPro" id="IPR009057">
    <property type="entry name" value="Homeodomain-like_sf"/>
</dbReference>
<feature type="domain" description="Myb-like" evidence="4">
    <location>
        <begin position="9"/>
        <end position="43"/>
    </location>
</feature>
<evidence type="ECO:0000313" key="7">
    <source>
        <dbReference type="Proteomes" id="UP000585474"/>
    </source>
</evidence>
<dbReference type="Pfam" id="PF00249">
    <property type="entry name" value="Myb_DNA-binding"/>
    <property type="match status" value="1"/>
</dbReference>
<accession>A0A7J0DCE4</accession>
<evidence type="ECO:0000256" key="2">
    <source>
        <dbReference type="ARBA" id="ARBA00023125"/>
    </source>
</evidence>
<gene>
    <name evidence="6" type="ORF">Acr_00g0015650</name>
</gene>
<feature type="domain" description="HTH myb-type" evidence="5">
    <location>
        <begin position="9"/>
        <end position="38"/>
    </location>
</feature>
<comment type="subcellular location">
    <subcellularLocation>
        <location evidence="1">Nucleus</location>
    </subcellularLocation>
</comment>
<dbReference type="Gene3D" id="1.10.10.60">
    <property type="entry name" value="Homeodomain-like"/>
    <property type="match status" value="1"/>
</dbReference>
<evidence type="ECO:0000259" key="5">
    <source>
        <dbReference type="PROSITE" id="PS51294"/>
    </source>
</evidence>
<dbReference type="PANTHER" id="PTHR10641:SF1413">
    <property type="entry name" value="MYB-RELATED PROTEIN MYB4"/>
    <property type="match status" value="1"/>
</dbReference>
<dbReference type="SUPFAM" id="SSF46689">
    <property type="entry name" value="Homeodomain-like"/>
    <property type="match status" value="1"/>
</dbReference>
<organism evidence="6 7">
    <name type="scientific">Actinidia rufa</name>
    <dbReference type="NCBI Taxonomy" id="165716"/>
    <lineage>
        <taxon>Eukaryota</taxon>
        <taxon>Viridiplantae</taxon>
        <taxon>Streptophyta</taxon>
        <taxon>Embryophyta</taxon>
        <taxon>Tracheophyta</taxon>
        <taxon>Spermatophyta</taxon>
        <taxon>Magnoliopsida</taxon>
        <taxon>eudicotyledons</taxon>
        <taxon>Gunneridae</taxon>
        <taxon>Pentapetalae</taxon>
        <taxon>asterids</taxon>
        <taxon>Ericales</taxon>
        <taxon>Actinidiaceae</taxon>
        <taxon>Actinidia</taxon>
    </lineage>
</organism>
<dbReference type="PROSITE" id="PS50090">
    <property type="entry name" value="MYB_LIKE"/>
    <property type="match status" value="1"/>
</dbReference>
<dbReference type="InterPro" id="IPR015495">
    <property type="entry name" value="Myb_TF_plants"/>
</dbReference>
<reference evidence="7" key="1">
    <citation type="submission" date="2019-07" db="EMBL/GenBank/DDBJ databases">
        <title>De Novo Assembly of kiwifruit Actinidia rufa.</title>
        <authorList>
            <person name="Sugita-Konishi S."/>
            <person name="Sato K."/>
            <person name="Mori E."/>
            <person name="Abe Y."/>
            <person name="Kisaki G."/>
            <person name="Hamano K."/>
            <person name="Suezawa K."/>
            <person name="Otani M."/>
            <person name="Fukuda T."/>
            <person name="Manabe T."/>
            <person name="Gomi K."/>
            <person name="Tabuchi M."/>
            <person name="Akimitsu K."/>
            <person name="Kataoka I."/>
        </authorList>
    </citation>
    <scope>NUCLEOTIDE SEQUENCE [LARGE SCALE GENOMIC DNA]</scope>
    <source>
        <strain evidence="7">cv. Fuchu</strain>
    </source>
</reference>
<comment type="caution">
    <text evidence="6">The sequence shown here is derived from an EMBL/GenBank/DDBJ whole genome shotgun (WGS) entry which is preliminary data.</text>
</comment>
<evidence type="ECO:0000256" key="3">
    <source>
        <dbReference type="ARBA" id="ARBA00023242"/>
    </source>
</evidence>
<dbReference type="Proteomes" id="UP000585474">
    <property type="component" value="Unassembled WGS sequence"/>
</dbReference>
<evidence type="ECO:0000259" key="4">
    <source>
        <dbReference type="PROSITE" id="PS50090"/>
    </source>
</evidence>
<dbReference type="GO" id="GO:0003677">
    <property type="term" value="F:DNA binding"/>
    <property type="evidence" value="ECO:0007669"/>
    <property type="project" value="UniProtKB-KW"/>
</dbReference>
<keyword evidence="7" id="KW-1185">Reference proteome</keyword>
<dbReference type="PANTHER" id="PTHR10641">
    <property type="entry name" value="MYB FAMILY TRANSCRIPTION FACTOR"/>
    <property type="match status" value="1"/>
</dbReference>
<dbReference type="InterPro" id="IPR001005">
    <property type="entry name" value="SANT/Myb"/>
</dbReference>
<dbReference type="InterPro" id="IPR017930">
    <property type="entry name" value="Myb_dom"/>
</dbReference>
<proteinExistence type="predicted"/>
<name>A0A7J0DCE4_9ERIC</name>
<protein>
    <submittedName>
        <fullName evidence="6">Myb domain protein 15</fullName>
    </submittedName>
</protein>
<dbReference type="PROSITE" id="PS51294">
    <property type="entry name" value="HTH_MYB"/>
    <property type="match status" value="1"/>
</dbReference>
<dbReference type="CDD" id="cd00167">
    <property type="entry name" value="SANT"/>
    <property type="match status" value="1"/>
</dbReference>
<keyword evidence="3" id="KW-0539">Nucleus</keyword>
<dbReference type="EMBL" id="BJWL01000135">
    <property type="protein sequence ID" value="GFS31109.1"/>
    <property type="molecule type" value="Genomic_DNA"/>
</dbReference>
<dbReference type="GO" id="GO:0005634">
    <property type="term" value="C:nucleus"/>
    <property type="evidence" value="ECO:0007669"/>
    <property type="project" value="UniProtKB-SubCell"/>
</dbReference>
<keyword evidence="2" id="KW-0238">DNA-binding</keyword>
<dbReference type="AlphaFoldDB" id="A0A7J0DCE4"/>